<dbReference type="Proteomes" id="UP000593578">
    <property type="component" value="Unassembled WGS sequence"/>
</dbReference>
<gene>
    <name evidence="1" type="ORF">Gorai_007936</name>
</gene>
<protein>
    <submittedName>
        <fullName evidence="1">Uncharacterized protein</fullName>
    </submittedName>
</protein>
<comment type="caution">
    <text evidence="1">The sequence shown here is derived from an EMBL/GenBank/DDBJ whole genome shotgun (WGS) entry which is preliminary data.</text>
</comment>
<dbReference type="AlphaFoldDB" id="A0A7J8QA72"/>
<sequence length="21" mass="2400">MLIKTLILLSYLLALSWIGTH</sequence>
<proteinExistence type="predicted"/>
<name>A0A7J8QA72_GOSRA</name>
<reference evidence="1 2" key="1">
    <citation type="journal article" date="2019" name="Genome Biol. Evol.">
        <title>Insights into the evolution of the New World diploid cottons (Gossypium, subgenus Houzingenia) based on genome sequencing.</title>
        <authorList>
            <person name="Grover C.E."/>
            <person name="Arick M.A. 2nd"/>
            <person name="Thrash A."/>
            <person name="Conover J.L."/>
            <person name="Sanders W.S."/>
            <person name="Peterson D.G."/>
            <person name="Frelichowski J.E."/>
            <person name="Scheffler J.A."/>
            <person name="Scheffler B.E."/>
            <person name="Wendel J.F."/>
        </authorList>
    </citation>
    <scope>NUCLEOTIDE SEQUENCE [LARGE SCALE GENOMIC DNA]</scope>
    <source>
        <strain evidence="1">8</strain>
        <tissue evidence="1">Leaf</tissue>
    </source>
</reference>
<evidence type="ECO:0000313" key="1">
    <source>
        <dbReference type="EMBL" id="MBA0598160.1"/>
    </source>
</evidence>
<feature type="non-terminal residue" evidence="1">
    <location>
        <position position="21"/>
    </location>
</feature>
<accession>A0A7J8QA72</accession>
<evidence type="ECO:0000313" key="2">
    <source>
        <dbReference type="Proteomes" id="UP000593578"/>
    </source>
</evidence>
<dbReference type="EMBL" id="JABEZZ010000010">
    <property type="protein sequence ID" value="MBA0598160.1"/>
    <property type="molecule type" value="Genomic_DNA"/>
</dbReference>
<organism evidence="1 2">
    <name type="scientific">Gossypium raimondii</name>
    <name type="common">Peruvian cotton</name>
    <name type="synonym">Gossypium klotzschianum subsp. raimondii</name>
    <dbReference type="NCBI Taxonomy" id="29730"/>
    <lineage>
        <taxon>Eukaryota</taxon>
        <taxon>Viridiplantae</taxon>
        <taxon>Streptophyta</taxon>
        <taxon>Embryophyta</taxon>
        <taxon>Tracheophyta</taxon>
        <taxon>Spermatophyta</taxon>
        <taxon>Magnoliopsida</taxon>
        <taxon>eudicotyledons</taxon>
        <taxon>Gunneridae</taxon>
        <taxon>Pentapetalae</taxon>
        <taxon>rosids</taxon>
        <taxon>malvids</taxon>
        <taxon>Malvales</taxon>
        <taxon>Malvaceae</taxon>
        <taxon>Malvoideae</taxon>
        <taxon>Gossypium</taxon>
    </lineage>
</organism>